<evidence type="ECO:0000313" key="2">
    <source>
        <dbReference type="Proteomes" id="UP000194857"/>
    </source>
</evidence>
<dbReference type="RefSeq" id="WP_033940608.1">
    <property type="nucleotide sequence ID" value="NZ_CABDWU010000011.1"/>
</dbReference>
<comment type="caution">
    <text evidence="1">The sequence shown here is derived from an EMBL/GenBank/DDBJ whole genome shotgun (WGS) entry which is preliminary data.</text>
</comment>
<reference evidence="1 2" key="1">
    <citation type="submission" date="2017-05" db="EMBL/GenBank/DDBJ databases">
        <authorList>
            <person name="Song R."/>
            <person name="Chenine A.L."/>
            <person name="Ruprecht R.M."/>
        </authorList>
    </citation>
    <scope>NUCLEOTIDE SEQUENCE [LARGE SCALE GENOMIC DNA]</scope>
    <source>
        <strain evidence="1 2">S567_C10_BS</strain>
    </source>
</reference>
<organism evidence="1 2">
    <name type="scientific">Pseudomonas aeruginosa</name>
    <dbReference type="NCBI Taxonomy" id="287"/>
    <lineage>
        <taxon>Bacteria</taxon>
        <taxon>Pseudomonadati</taxon>
        <taxon>Pseudomonadota</taxon>
        <taxon>Gammaproteobacteria</taxon>
        <taxon>Pseudomonadales</taxon>
        <taxon>Pseudomonadaceae</taxon>
        <taxon>Pseudomonas</taxon>
    </lineage>
</organism>
<accession>A0A241XHF5</accession>
<proteinExistence type="predicted"/>
<dbReference type="AlphaFoldDB" id="A0A241XHF5"/>
<dbReference type="EMBL" id="NFFZ01000025">
    <property type="protein sequence ID" value="OTI55847.1"/>
    <property type="molecule type" value="Genomic_DNA"/>
</dbReference>
<name>A0A241XHF5_PSEAI</name>
<sequence length="102" mass="10964">MNLSTLLSSLCSRVPGEDLTDKQILSIKSDLGSARQAAQNMALGVAAVGNLLANVGTEGEVGQETSERLGWFLEEIGGAIFMLVELEQVCTDRINRQKEAQQ</sequence>
<protein>
    <submittedName>
        <fullName evidence="1">Uncharacterized protein</fullName>
    </submittedName>
</protein>
<evidence type="ECO:0000313" key="1">
    <source>
        <dbReference type="EMBL" id="OTI55847.1"/>
    </source>
</evidence>
<gene>
    <name evidence="1" type="ORF">CAZ10_31615</name>
</gene>
<dbReference type="Proteomes" id="UP000194857">
    <property type="component" value="Unassembled WGS sequence"/>
</dbReference>